<evidence type="ECO:0000256" key="7">
    <source>
        <dbReference type="ARBA" id="ARBA00023004"/>
    </source>
</evidence>
<dbReference type="GO" id="GO:0046872">
    <property type="term" value="F:metal ion binding"/>
    <property type="evidence" value="ECO:0007669"/>
    <property type="project" value="UniProtKB-KW"/>
</dbReference>
<evidence type="ECO:0000256" key="8">
    <source>
        <dbReference type="ARBA" id="ARBA00023014"/>
    </source>
</evidence>
<proteinExistence type="inferred from homology"/>
<evidence type="ECO:0000256" key="6">
    <source>
        <dbReference type="ARBA" id="ARBA00023002"/>
    </source>
</evidence>
<keyword evidence="5" id="KW-0732">Signal</keyword>
<protein>
    <submittedName>
        <fullName evidence="10">Phenylacetyl-CoA:acceptor oxidoreductase subunit</fullName>
    </submittedName>
</protein>
<keyword evidence="8" id="KW-0411">Iron-sulfur</keyword>
<dbReference type="InterPro" id="IPR006963">
    <property type="entry name" value="Mopterin_OxRdtase_4Fe-4S_dom"/>
</dbReference>
<dbReference type="Pfam" id="PF00384">
    <property type="entry name" value="Molybdopterin"/>
    <property type="match status" value="1"/>
</dbReference>
<dbReference type="PANTHER" id="PTHR43742">
    <property type="entry name" value="TRIMETHYLAMINE-N-OXIDE REDUCTASE"/>
    <property type="match status" value="1"/>
</dbReference>
<dbReference type="GO" id="GO:0051539">
    <property type="term" value="F:4 iron, 4 sulfur cluster binding"/>
    <property type="evidence" value="ECO:0007669"/>
    <property type="project" value="UniProtKB-KW"/>
</dbReference>
<dbReference type="AlphaFoldDB" id="E6NAN4"/>
<dbReference type="InterPro" id="IPR006657">
    <property type="entry name" value="MoPterin_dinucl-bd_dom"/>
</dbReference>
<feature type="domain" description="4Fe-4S Mo/W bis-MGD-type" evidence="9">
    <location>
        <begin position="2"/>
        <end position="62"/>
    </location>
</feature>
<evidence type="ECO:0000256" key="3">
    <source>
        <dbReference type="ARBA" id="ARBA00022505"/>
    </source>
</evidence>
<keyword evidence="3" id="KW-0500">Molybdenum</keyword>
<comment type="similarity">
    <text evidence="1">Belongs to the prokaryotic molybdopterin-containing oxidoreductase family.</text>
</comment>
<keyword evidence="7" id="KW-0408">Iron</keyword>
<gene>
    <name evidence="10" type="ORF">HGMM_F31D11C22</name>
</gene>
<dbReference type="InterPro" id="IPR009010">
    <property type="entry name" value="Asp_de-COase-like_dom_sf"/>
</dbReference>
<dbReference type="Gene3D" id="3.40.50.740">
    <property type="match status" value="2"/>
</dbReference>
<reference evidence="10" key="1">
    <citation type="journal article" date="2005" name="Environ. Microbiol.">
        <title>Genetic and functional properties of uncultivated thermophilic crenarchaeotes from a subsurface gold mine as revealed by analysis of genome fragments.</title>
        <authorList>
            <person name="Nunoura T."/>
            <person name="Hirayama H."/>
            <person name="Takami H."/>
            <person name="Oida H."/>
            <person name="Nishi S."/>
            <person name="Shimamura S."/>
            <person name="Suzuki Y."/>
            <person name="Inagaki F."/>
            <person name="Takai K."/>
            <person name="Nealson K.H."/>
            <person name="Horikoshi K."/>
        </authorList>
    </citation>
    <scope>NUCLEOTIDE SEQUENCE</scope>
</reference>
<dbReference type="GO" id="GO:0016491">
    <property type="term" value="F:oxidoreductase activity"/>
    <property type="evidence" value="ECO:0007669"/>
    <property type="project" value="UniProtKB-KW"/>
</dbReference>
<dbReference type="EMBL" id="AP011892">
    <property type="protein sequence ID" value="BAJ49390.1"/>
    <property type="molecule type" value="Genomic_DNA"/>
</dbReference>
<evidence type="ECO:0000256" key="1">
    <source>
        <dbReference type="ARBA" id="ARBA00010312"/>
    </source>
</evidence>
<evidence type="ECO:0000256" key="5">
    <source>
        <dbReference type="ARBA" id="ARBA00022729"/>
    </source>
</evidence>
<dbReference type="InterPro" id="IPR050612">
    <property type="entry name" value="Prok_Mopterin_Oxidored"/>
</dbReference>
<dbReference type="PANTHER" id="PTHR43742:SF9">
    <property type="entry name" value="TETRATHIONATE REDUCTASE SUBUNIT A"/>
    <property type="match status" value="1"/>
</dbReference>
<dbReference type="Gene3D" id="2.20.25.90">
    <property type="entry name" value="ADC-like domains"/>
    <property type="match status" value="1"/>
</dbReference>
<evidence type="ECO:0000256" key="4">
    <source>
        <dbReference type="ARBA" id="ARBA00022723"/>
    </source>
</evidence>
<dbReference type="InterPro" id="IPR006656">
    <property type="entry name" value="Mopterin_OxRdtase"/>
</dbReference>
<dbReference type="Pfam" id="PF01568">
    <property type="entry name" value="Molydop_binding"/>
    <property type="match status" value="1"/>
</dbReference>
<evidence type="ECO:0000313" key="10">
    <source>
        <dbReference type="EMBL" id="BAJ49390.1"/>
    </source>
</evidence>
<accession>E6NAN4</accession>
<dbReference type="SUPFAM" id="SSF53706">
    <property type="entry name" value="Formate dehydrogenase/DMSO reductase, domains 1-3"/>
    <property type="match status" value="1"/>
</dbReference>
<evidence type="ECO:0000256" key="2">
    <source>
        <dbReference type="ARBA" id="ARBA00022485"/>
    </source>
</evidence>
<dbReference type="Gene3D" id="3.40.228.10">
    <property type="entry name" value="Dimethylsulfoxide Reductase, domain 2"/>
    <property type="match status" value="1"/>
</dbReference>
<dbReference type="PROSITE" id="PS51669">
    <property type="entry name" value="4FE4S_MOW_BIS_MGD"/>
    <property type="match status" value="1"/>
</dbReference>
<keyword evidence="2" id="KW-0004">4Fe-4S</keyword>
<reference evidence="10" key="2">
    <citation type="journal article" date="2011" name="Nucleic Acids Res.">
        <title>Insights into the evolution of Archaea and eukaryotic protein modifier systems revealed by the genome of a novel archaeal group.</title>
        <authorList>
            <person name="Nunoura T."/>
            <person name="Takaki Y."/>
            <person name="Kakuta J."/>
            <person name="Nishi S."/>
            <person name="Sugahara J."/>
            <person name="Kazama H."/>
            <person name="Chee G."/>
            <person name="Hattori M."/>
            <person name="Kanai A."/>
            <person name="Atomi H."/>
            <person name="Takai K."/>
            <person name="Takami H."/>
        </authorList>
    </citation>
    <scope>NUCLEOTIDE SEQUENCE</scope>
</reference>
<dbReference type="SUPFAM" id="SSF50692">
    <property type="entry name" value="ADC-like"/>
    <property type="match status" value="1"/>
</dbReference>
<sequence length="904" mass="102521">MIRKVPTYCYQCVCGPDLLKVVVKDGVPIAVEPNFDAKDFHPAEGRVCVKAYGLIQKTYNPHRVKGPLRRTNPRKGLDQDPGWERISWDEALDFLAERLRMVRGKGLLDEEGYPRLAITLGGAGTPHAYMGSFNAFMAAWGPIDFSFGSGQGIKCYHTEHLFGEYWHRAFIVAADIPRCRLVISFGHNANAADGVSGVWRKSNARARGLKWIQVEPHLSVTAATADEWIPIRPKTDAAFLYGMLHTVLHEMNWRNVCDVEFLKWMTASPYLVGPRGYYLRDPGSGKPLIWDEVDGRAKPFDDKGLISPALEGKYVVENAVEVGPDGETTLYENIEAKPSFSIVREETKEYSADWASKICDVSASSIRSLAKEFVETASVGSVTTVEDVEMPWRPVAILLGKTVTNGWGAYQAVWARTFLQSLVGGLEVPGSILGVTIRLNRPHYDRWASVRVGEDGFMAQLLNPTSRNTWTAKPHVRNAYKTLSPLVLDSSWSNALGATHLAWLFLLERPRNWPAVTYPDVWIVYRANPMVSHWDPDTLAKAISGFPFMVSFSYTLDETSWFADLILPESTDLESLQLYRIGGTSYQDQFWEYVGVALRQPVVKPVYDTMDMTDIVTELSDRVGLLREYNTAINNGALGFRLKTPLYDYSLDPERKYRSEEIWDRVCRAATMTLSNGREEHGLDWFREHGFYVVKVSKLTWYLHPIMRAKKLRYELPYQERVMRVGQELGRRLHEKGIDWWDEQLKEYEAVPKWHDFPKIWEKLIENAGKNPEEYPFWLTTARSMQFAWGANVSVPLLGDVAKLLKEHRGLVMNTETGRRMGLKDGDEVWVESAYGRVKARVVLRPGIRPDTLLAVQQFGHWLMPVAKDYGLPNMNRLVPLSLTTTDGTGSGSDVIRVKVAKVR</sequence>
<keyword evidence="4" id="KW-0479">Metal-binding</keyword>
<evidence type="ECO:0000259" key="9">
    <source>
        <dbReference type="PROSITE" id="PS51669"/>
    </source>
</evidence>
<dbReference type="Gene3D" id="2.40.40.20">
    <property type="match status" value="1"/>
</dbReference>
<keyword evidence="6" id="KW-0560">Oxidoreductase</keyword>
<organism evidence="10">
    <name type="scientific">Caldiarchaeum subterraneum</name>
    <dbReference type="NCBI Taxonomy" id="311458"/>
    <lineage>
        <taxon>Archaea</taxon>
        <taxon>Nitrososphaerota</taxon>
        <taxon>Candidatus Caldarchaeales</taxon>
        <taxon>Candidatus Caldarchaeaceae</taxon>
        <taxon>Candidatus Caldarchaeum</taxon>
    </lineage>
</organism>
<name>E6NAN4_CALS0</name>
<dbReference type="GO" id="GO:0043546">
    <property type="term" value="F:molybdopterin cofactor binding"/>
    <property type="evidence" value="ECO:0007669"/>
    <property type="project" value="InterPro"/>
</dbReference>